<gene>
    <name evidence="4" type="ORF">ATO10_11722</name>
</gene>
<dbReference type="Gene3D" id="1.25.40.10">
    <property type="entry name" value="Tetratricopeptide repeat domain"/>
    <property type="match status" value="2"/>
</dbReference>
<comment type="caution">
    <text evidence="4">The sequence shown here is derived from an EMBL/GenBank/DDBJ whole genome shotgun (WGS) entry which is preliminary data.</text>
</comment>
<dbReference type="PANTHER" id="PTHR44858">
    <property type="entry name" value="TETRATRICOPEPTIDE REPEAT PROTEIN 6"/>
    <property type="match status" value="1"/>
</dbReference>
<evidence type="ECO:0000256" key="1">
    <source>
        <dbReference type="ARBA" id="ARBA00022737"/>
    </source>
</evidence>
<keyword evidence="2 3" id="KW-0802">TPR repeat</keyword>
<dbReference type="eggNOG" id="COG0457">
    <property type="taxonomic scope" value="Bacteria"/>
</dbReference>
<dbReference type="SUPFAM" id="SSF48452">
    <property type="entry name" value="TPR-like"/>
    <property type="match status" value="2"/>
</dbReference>
<dbReference type="InterPro" id="IPR019734">
    <property type="entry name" value="TPR_rpt"/>
</dbReference>
<evidence type="ECO:0000313" key="5">
    <source>
        <dbReference type="Proteomes" id="UP000024836"/>
    </source>
</evidence>
<dbReference type="AlphaFoldDB" id="A0A058ZIX7"/>
<dbReference type="SMART" id="SM00386">
    <property type="entry name" value="HAT"/>
    <property type="match status" value="2"/>
</dbReference>
<dbReference type="Proteomes" id="UP000024836">
    <property type="component" value="Unassembled WGS sequence"/>
</dbReference>
<dbReference type="RefSeq" id="WP_051598120.1">
    <property type="nucleotide sequence ID" value="NZ_AQQY01000007.1"/>
</dbReference>
<sequence>MALAPTPIRDLFRRAMQAQNNGKADLARELYGQILKANPKLPEVHYQLGRLEMGLERPRQALRHLKTARKIKSDEPVIWTTMMDAYLALKDRQSAKVLLAESKKGRLPFRVVQELENKLKTENREGVGQLGSIDKAVFEHAAALYQSGKAAEAENAAKAMLAGAPNVAPALALLGAAQATQGKSDEAKNAYRKAIAVDPNYVEAHAQFGQLLMHLDEKTEARKHLEVALSKAPKSAEANRHLGLLEASERAFAKAVPLLAAAQKQFPNDARLLIALSNSQRETGELKQARLTIEHALDHCPISADILRTQGSVLAELDENEAALNCFKKAHDMAPDDIAILNALTWHHQLMGNFEETSALSMELFERGHMDGGLYRRYVTGHKATANDPLAQAMQDAFETGREVEGTREPMAFALAKVKEDLKDHSAAFKFLQEGNDGLRERYPVAAENFMRPAELSEKAFERGLPDLPTTTPKLNPAPLFVCGMPRSGTTLVEQIVASHSLVTAGGELGHMNTALIDPLALRDAANNPLQLSDLTAALSKANKKYQSKAPDTPFVTDKGITTFMFTGLIRHLLPDSRIIVVRRDPRDNCLSMYKNMFVEGTHRYTTDLETLAKTYLSYLETLDYWRKATPGAFHEIRYEDLIGNPEEKARELIAECGLDWEDRCLEFYKNASKVKTLSVYQVRQPIYSSSVGAWKNFESELKPLIDILDKGGALEGW</sequence>
<accession>A0A058ZIX7</accession>
<dbReference type="EMBL" id="AQQY01000007">
    <property type="protein sequence ID" value="KCV81579.1"/>
    <property type="molecule type" value="Genomic_DNA"/>
</dbReference>
<proteinExistence type="predicted"/>
<dbReference type="PANTHER" id="PTHR44858:SF1">
    <property type="entry name" value="UDP-N-ACETYLGLUCOSAMINE--PEPTIDE N-ACETYLGLUCOSAMINYLTRANSFERASE SPINDLY-RELATED"/>
    <property type="match status" value="1"/>
</dbReference>
<dbReference type="SUPFAM" id="SSF52540">
    <property type="entry name" value="P-loop containing nucleoside triphosphate hydrolases"/>
    <property type="match status" value="1"/>
</dbReference>
<dbReference type="GO" id="GO:0006396">
    <property type="term" value="P:RNA processing"/>
    <property type="evidence" value="ECO:0007669"/>
    <property type="project" value="InterPro"/>
</dbReference>
<dbReference type="InterPro" id="IPR003107">
    <property type="entry name" value="HAT"/>
</dbReference>
<feature type="repeat" description="TPR" evidence="3">
    <location>
        <begin position="304"/>
        <end position="337"/>
    </location>
</feature>
<keyword evidence="4" id="KW-0808">Transferase</keyword>
<dbReference type="GO" id="GO:0016740">
    <property type="term" value="F:transferase activity"/>
    <property type="evidence" value="ECO:0007669"/>
    <property type="project" value="UniProtKB-KW"/>
</dbReference>
<dbReference type="Pfam" id="PF13469">
    <property type="entry name" value="Sulfotransfer_3"/>
    <property type="match status" value="1"/>
</dbReference>
<evidence type="ECO:0000256" key="3">
    <source>
        <dbReference type="PROSITE-ProRule" id="PRU00339"/>
    </source>
</evidence>
<dbReference type="Gene3D" id="3.40.50.300">
    <property type="entry name" value="P-loop containing nucleotide triphosphate hydrolases"/>
    <property type="match status" value="1"/>
</dbReference>
<keyword evidence="5" id="KW-1185">Reference proteome</keyword>
<dbReference type="InterPro" id="IPR027417">
    <property type="entry name" value="P-loop_NTPase"/>
</dbReference>
<dbReference type="PROSITE" id="PS50005">
    <property type="entry name" value="TPR"/>
    <property type="match status" value="2"/>
</dbReference>
<dbReference type="STRING" id="1461693.ATO10_11722"/>
<protein>
    <submittedName>
        <fullName evidence="4">Sulfotransferase</fullName>
    </submittedName>
</protein>
<evidence type="ECO:0000256" key="2">
    <source>
        <dbReference type="ARBA" id="ARBA00022803"/>
    </source>
</evidence>
<evidence type="ECO:0000313" key="4">
    <source>
        <dbReference type="EMBL" id="KCV81579.1"/>
    </source>
</evidence>
<dbReference type="Pfam" id="PF14559">
    <property type="entry name" value="TPR_19"/>
    <property type="match status" value="2"/>
</dbReference>
<dbReference type="PATRIC" id="fig|1461693.3.peg.2376"/>
<dbReference type="InterPro" id="IPR050498">
    <property type="entry name" value="Ycf3"/>
</dbReference>
<feature type="repeat" description="TPR" evidence="3">
    <location>
        <begin position="168"/>
        <end position="201"/>
    </location>
</feature>
<name>A0A058ZIX7_9RHOB</name>
<keyword evidence="1" id="KW-0677">Repeat</keyword>
<organism evidence="4 5">
    <name type="scientific">Actibacterium atlanticum</name>
    <dbReference type="NCBI Taxonomy" id="1461693"/>
    <lineage>
        <taxon>Bacteria</taxon>
        <taxon>Pseudomonadati</taxon>
        <taxon>Pseudomonadota</taxon>
        <taxon>Alphaproteobacteria</taxon>
        <taxon>Rhodobacterales</taxon>
        <taxon>Roseobacteraceae</taxon>
        <taxon>Actibacterium</taxon>
    </lineage>
</organism>
<dbReference type="OrthoDB" id="9800698at2"/>
<reference evidence="4 5" key="1">
    <citation type="submission" date="2013-04" db="EMBL/GenBank/DDBJ databases">
        <title>Shimia sp. 22II-S11-Z10 Genome Sequencing.</title>
        <authorList>
            <person name="Lai Q."/>
            <person name="Li G."/>
            <person name="Shao Z."/>
        </authorList>
    </citation>
    <scope>NUCLEOTIDE SEQUENCE [LARGE SCALE GENOMIC DNA]</scope>
    <source>
        <strain evidence="5">22II-S11-Z10</strain>
    </source>
</reference>
<dbReference type="InterPro" id="IPR011990">
    <property type="entry name" value="TPR-like_helical_dom_sf"/>
</dbReference>
<dbReference type="SMART" id="SM00028">
    <property type="entry name" value="TPR"/>
    <property type="match status" value="7"/>
</dbReference>